<evidence type="ECO:0000259" key="3">
    <source>
        <dbReference type="Pfam" id="PF13962"/>
    </source>
</evidence>
<feature type="region of interest" description="Disordered" evidence="1">
    <location>
        <begin position="1"/>
        <end position="91"/>
    </location>
</feature>
<feature type="compositionally biased region" description="Basic and acidic residues" evidence="1">
    <location>
        <begin position="58"/>
        <end position="71"/>
    </location>
</feature>
<dbReference type="SUPFAM" id="SSF48403">
    <property type="entry name" value="Ankyrin repeat"/>
    <property type="match status" value="1"/>
</dbReference>
<dbReference type="InterPro" id="IPR002110">
    <property type="entry name" value="Ankyrin_rpt"/>
</dbReference>
<dbReference type="PANTHER" id="PTHR24177:SF472">
    <property type="entry name" value="PGG DOMAIN-CONTAINING PROTEIN"/>
    <property type="match status" value="1"/>
</dbReference>
<feature type="transmembrane region" description="Helical" evidence="2">
    <location>
        <begin position="419"/>
        <end position="439"/>
    </location>
</feature>
<dbReference type="Pfam" id="PF13962">
    <property type="entry name" value="PGG"/>
    <property type="match status" value="1"/>
</dbReference>
<comment type="caution">
    <text evidence="4">The sequence shown here is derived from an EMBL/GenBank/DDBJ whole genome shotgun (WGS) entry which is preliminary data.</text>
</comment>
<evidence type="ECO:0000313" key="4">
    <source>
        <dbReference type="EMBL" id="KAK1355068.1"/>
    </source>
</evidence>
<feature type="transmembrane region" description="Helical" evidence="2">
    <location>
        <begin position="506"/>
        <end position="528"/>
    </location>
</feature>
<dbReference type="Gene3D" id="1.25.40.20">
    <property type="entry name" value="Ankyrin repeat-containing domain"/>
    <property type="match status" value="1"/>
</dbReference>
<accession>A0AAD8M0H9</accession>
<name>A0AAD8M0H9_9APIA</name>
<feature type="compositionally biased region" description="Pro residues" evidence="1">
    <location>
        <begin position="79"/>
        <end position="88"/>
    </location>
</feature>
<protein>
    <submittedName>
        <fullName evidence="4">PGG domain-containing protein</fullName>
    </submittedName>
</protein>
<evidence type="ECO:0000256" key="1">
    <source>
        <dbReference type="SAM" id="MobiDB-lite"/>
    </source>
</evidence>
<gene>
    <name evidence="4" type="ORF">POM88_048324</name>
</gene>
<feature type="transmembrane region" description="Helical" evidence="2">
    <location>
        <begin position="459"/>
        <end position="485"/>
    </location>
</feature>
<feature type="transmembrane region" description="Helical" evidence="2">
    <location>
        <begin position="534"/>
        <end position="559"/>
    </location>
</feature>
<proteinExistence type="predicted"/>
<dbReference type="Proteomes" id="UP001237642">
    <property type="component" value="Unassembled WGS sequence"/>
</dbReference>
<dbReference type="InterPro" id="IPR036770">
    <property type="entry name" value="Ankyrin_rpt-contain_sf"/>
</dbReference>
<dbReference type="EMBL" id="JAUIZM010000011">
    <property type="protein sequence ID" value="KAK1355068.1"/>
    <property type="molecule type" value="Genomic_DNA"/>
</dbReference>
<keyword evidence="2" id="KW-0472">Membrane</keyword>
<evidence type="ECO:0000256" key="2">
    <source>
        <dbReference type="SAM" id="Phobius"/>
    </source>
</evidence>
<dbReference type="SMART" id="SM00248">
    <property type="entry name" value="ANK"/>
    <property type="match status" value="3"/>
</dbReference>
<feature type="domain" description="PGG" evidence="3">
    <location>
        <begin position="414"/>
        <end position="525"/>
    </location>
</feature>
<keyword evidence="2" id="KW-0812">Transmembrane</keyword>
<feature type="compositionally biased region" description="Polar residues" evidence="1">
    <location>
        <begin position="1"/>
        <end position="12"/>
    </location>
</feature>
<dbReference type="AlphaFoldDB" id="A0AAD8M0H9"/>
<keyword evidence="5" id="KW-1185">Reference proteome</keyword>
<organism evidence="4 5">
    <name type="scientific">Heracleum sosnowskyi</name>
    <dbReference type="NCBI Taxonomy" id="360622"/>
    <lineage>
        <taxon>Eukaryota</taxon>
        <taxon>Viridiplantae</taxon>
        <taxon>Streptophyta</taxon>
        <taxon>Embryophyta</taxon>
        <taxon>Tracheophyta</taxon>
        <taxon>Spermatophyta</taxon>
        <taxon>Magnoliopsida</taxon>
        <taxon>eudicotyledons</taxon>
        <taxon>Gunneridae</taxon>
        <taxon>Pentapetalae</taxon>
        <taxon>asterids</taxon>
        <taxon>campanulids</taxon>
        <taxon>Apiales</taxon>
        <taxon>Apiaceae</taxon>
        <taxon>Apioideae</taxon>
        <taxon>apioid superclade</taxon>
        <taxon>Tordylieae</taxon>
        <taxon>Tordyliinae</taxon>
        <taxon>Heracleum</taxon>
    </lineage>
</organism>
<dbReference type="PANTHER" id="PTHR24177">
    <property type="entry name" value="CASKIN"/>
    <property type="match status" value="1"/>
</dbReference>
<reference evidence="4" key="2">
    <citation type="submission" date="2023-05" db="EMBL/GenBank/DDBJ databases">
        <authorList>
            <person name="Schelkunov M.I."/>
        </authorList>
    </citation>
    <scope>NUCLEOTIDE SEQUENCE</scope>
    <source>
        <strain evidence="4">Hsosn_3</strain>
        <tissue evidence="4">Leaf</tissue>
    </source>
</reference>
<evidence type="ECO:0000313" key="5">
    <source>
        <dbReference type="Proteomes" id="UP001237642"/>
    </source>
</evidence>
<dbReference type="GO" id="GO:0016020">
    <property type="term" value="C:membrane"/>
    <property type="evidence" value="ECO:0007669"/>
    <property type="project" value="TreeGrafter"/>
</dbReference>
<sequence>MAETSMKSTSTDVEAELKHEHAIQISSPSPSPPRQQPPPPPPLPLKSRNHRNLWGIIGERKSNNQQKDKSSHHSIKMPKAPPQAPPLPRKYGPKKPSIFYLSEEQRDNYINLCVPLYNAALKGDWHAAEEIITGGNSSLLSSSFKLRFGDKHMVEYIYSKTNIDTEKWNYLDQKRILESCLSLGLFDIALKIFTHCKNDHKIETDILGYLANSPSAFDGTIRPAIRRLLHTILPGSIDDSKVAEIVRLIWRKIVKQKYEDIWKLVSGQSLNEKDEGFLFAAARLGNYKFIRELIKLYPDITWGRDGNKHTIFHIAVIHRHENVYNLLYDLGSKKFAMKDNDGNHILHLAAIKPAQSRLNIVSGAALQMQRELLWFKEVETRVSPADRRQVNNEGKTPQELFTEQHADLMEKGESWMKETASQCMIVAALIATIMFAAAFTLPGGTNGNNGEPIFVKRSAFIVFAVTDAISLCTSSASILVFLAILTARYTENDFLVSIPMKLMVGLVTLFISITTMMIAYGASFFLLYPKSMKWIPLLVTVLAGLPVILFAGLQFRLLFDVISSTFNSRHLFRPKRHMLY</sequence>
<reference evidence="4" key="1">
    <citation type="submission" date="2023-02" db="EMBL/GenBank/DDBJ databases">
        <title>Genome of toxic invasive species Heracleum sosnowskyi carries increased number of genes despite the absence of recent whole-genome duplications.</title>
        <authorList>
            <person name="Schelkunov M."/>
            <person name="Shtratnikova V."/>
            <person name="Makarenko M."/>
            <person name="Klepikova A."/>
            <person name="Omelchenko D."/>
            <person name="Novikova G."/>
            <person name="Obukhova E."/>
            <person name="Bogdanov V."/>
            <person name="Penin A."/>
            <person name="Logacheva M."/>
        </authorList>
    </citation>
    <scope>NUCLEOTIDE SEQUENCE</scope>
    <source>
        <strain evidence="4">Hsosn_3</strain>
        <tissue evidence="4">Leaf</tissue>
    </source>
</reference>
<keyword evidence="2" id="KW-1133">Transmembrane helix</keyword>
<dbReference type="InterPro" id="IPR026961">
    <property type="entry name" value="PGG_dom"/>
</dbReference>
<feature type="compositionally biased region" description="Pro residues" evidence="1">
    <location>
        <begin position="29"/>
        <end position="44"/>
    </location>
</feature>